<evidence type="ECO:0000256" key="3">
    <source>
        <dbReference type="ARBA" id="ARBA00022490"/>
    </source>
</evidence>
<sequence>MPKNRGSHGYTGKVDYSYFTGKDWIRGIRGGGGSPSASGNNLKTSCRWIVFSTDSAGVLGVVPLESRDGDERPVSQLRCHSGVVADFDFSPFDDQVLATCSAEEVVKVWRLLDSGPDLSSSPNVALGPEGGQAGVVLFHPTADGILASGAPRAAKVWDVEQQHPLAELEPHGDLLQSLAWSPDGALLGSSCKDKRLRIFDPRAGPAACQYTEAHENGRDSRLLWVNARDSLLSIGFNQVREREVRLWDMRAFRGSVASVTLDASPRPLMPLFDLDTGLLVLMGKGEDVLFCYEVLPGQPALTEVTQCRTESKAHGIARVPKLALDVLACEVIRVLQLTDGAIVPVSYTVPRKSMQEFHEDLFPRSAGNVPAASARAWWAGDDSQVQRISLHPAHRPSGAFTSTCIPSLPLESRAPDAPRTEEDVDISAGSDLSSPTISLTSPSSTAASLSATSGFVSSPSQRSLQSILGPSSGFRHLQGSVLPRGTHFTNLKGLNLTTPGECDGFCTNRQRVAVPLLSAGGQVAVLELSKAGRLPDASLPTIENGAPVSDLCWDPFDPERLAIAGEDARIRLWRITPGGLQKSLLEPEAVLQGHTEKIYSIKFHPLAADLLASSSYDLSVRLWDLRSGRQALLLGGHGDQIFSLAWSPNGRRLATVCKDGKVRVYEPRRSSEPLQEGPGPEGGRGARVVWVCGGQNLLVSGFDSHSERQLSLYQAESLAEGPLARLSLDVSPSTLIPFHDADTGVVFLTGKGDTRVFVYETIPEAPFFLECNSFFSHEPHKGFQFLPKSECDVREVEVARALRLRQSAIEPIAFRVPRVKKEFFQDDLYPDTEVWWEPALSAAAWLGGADGQHRKISLQPKGMTPVSQAPKDAPSRKYVPSSVYLEEKSDEQKKEELLSAMVAKLGNREDPLPQDSFEGVDEAEWAKYLAQIVLVGVQVVGRAFARALRQEFAASQAAAGARESSAGSRSAAASSISGISLQEAQRILNVSELNPEEIQKNYEHLFKVNDKSVGGSFYLQSKVVRAKERLDDELQIQSPPHEQEAERKPDT</sequence>
<feature type="compositionally biased region" description="Low complexity" evidence="10">
    <location>
        <begin position="430"/>
        <end position="443"/>
    </location>
</feature>
<dbReference type="SMART" id="SM01166">
    <property type="entry name" value="DUF1899"/>
    <property type="match status" value="2"/>
</dbReference>
<dbReference type="PROSITE" id="PS50294">
    <property type="entry name" value="WD_REPEATS_REGION"/>
    <property type="match status" value="2"/>
</dbReference>
<dbReference type="InterPro" id="IPR019775">
    <property type="entry name" value="WD40_repeat_CS"/>
</dbReference>
<keyword evidence="4 8" id="KW-0853">WD repeat</keyword>
<dbReference type="Pfam" id="PF00400">
    <property type="entry name" value="WD40"/>
    <property type="match status" value="4"/>
</dbReference>
<feature type="repeat" description="WD" evidence="8">
    <location>
        <begin position="168"/>
        <end position="200"/>
    </location>
</feature>
<reference evidence="13" key="1">
    <citation type="submission" date="2025-08" db="UniProtKB">
        <authorList>
            <consortium name="RefSeq"/>
        </authorList>
    </citation>
    <scope>IDENTIFICATION</scope>
</reference>
<dbReference type="PANTHER" id="PTHR10856:SF20">
    <property type="entry name" value="CORONIN-7"/>
    <property type="match status" value="1"/>
</dbReference>
<dbReference type="InterPro" id="IPR011047">
    <property type="entry name" value="Quinoprotein_ADH-like_sf"/>
</dbReference>
<dbReference type="Pfam" id="PF03656">
    <property type="entry name" value="Pam16"/>
    <property type="match status" value="1"/>
</dbReference>
<dbReference type="InterPro" id="IPR015048">
    <property type="entry name" value="DUF1899"/>
</dbReference>
<dbReference type="Gene3D" id="2.130.10.10">
    <property type="entry name" value="YVTN repeat-like/Quinoprotein amine dehydrogenase"/>
    <property type="match status" value="2"/>
</dbReference>
<evidence type="ECO:0000313" key="12">
    <source>
        <dbReference type="Proteomes" id="UP000694871"/>
    </source>
</evidence>
<dbReference type="Proteomes" id="UP000694871">
    <property type="component" value="Unplaced"/>
</dbReference>
<keyword evidence="6" id="KW-0009">Actin-binding</keyword>
<feature type="region of interest" description="Disordered" evidence="10">
    <location>
        <begin position="401"/>
        <end position="443"/>
    </location>
</feature>
<keyword evidence="12" id="KW-1185">Reference proteome</keyword>
<dbReference type="InterPro" id="IPR015505">
    <property type="entry name" value="Coronin"/>
</dbReference>
<feature type="repeat" description="WD" evidence="8">
    <location>
        <begin position="77"/>
        <end position="111"/>
    </location>
</feature>
<evidence type="ECO:0000256" key="8">
    <source>
        <dbReference type="PROSITE-ProRule" id="PRU00221"/>
    </source>
</evidence>
<evidence type="ECO:0000256" key="1">
    <source>
        <dbReference type="ARBA" id="ARBA00004496"/>
    </source>
</evidence>
<evidence type="ECO:0000256" key="2">
    <source>
        <dbReference type="ARBA" id="ARBA00009482"/>
    </source>
</evidence>
<dbReference type="SMART" id="SM00320">
    <property type="entry name" value="WD40"/>
    <property type="match status" value="5"/>
</dbReference>
<dbReference type="SUPFAM" id="SSF50998">
    <property type="entry name" value="Quinoprotein alcohol dehydrogenase-like"/>
    <property type="match status" value="1"/>
</dbReference>
<feature type="compositionally biased region" description="Basic and acidic residues" evidence="10">
    <location>
        <begin position="1041"/>
        <end position="1051"/>
    </location>
</feature>
<dbReference type="GeneID" id="107109289"/>
<evidence type="ECO:0000256" key="9">
    <source>
        <dbReference type="RuleBase" id="RU280818"/>
    </source>
</evidence>
<dbReference type="Pfam" id="PF16300">
    <property type="entry name" value="WD40_4"/>
    <property type="match status" value="2"/>
</dbReference>
<keyword evidence="5 9" id="KW-0677">Repeat</keyword>
<organism evidence="12 13">
    <name type="scientific">Gekko japonicus</name>
    <name type="common">Schlegel's Japanese gecko</name>
    <dbReference type="NCBI Taxonomy" id="146911"/>
    <lineage>
        <taxon>Eukaryota</taxon>
        <taxon>Metazoa</taxon>
        <taxon>Chordata</taxon>
        <taxon>Craniata</taxon>
        <taxon>Vertebrata</taxon>
        <taxon>Euteleostomi</taxon>
        <taxon>Lepidosauria</taxon>
        <taxon>Squamata</taxon>
        <taxon>Bifurcata</taxon>
        <taxon>Gekkota</taxon>
        <taxon>Gekkonidae</taxon>
        <taxon>Gekkoninae</taxon>
        <taxon>Gekko</taxon>
    </lineage>
</organism>
<evidence type="ECO:0000313" key="13">
    <source>
        <dbReference type="RefSeq" id="XP_015265372.1"/>
    </source>
</evidence>
<proteinExistence type="inferred from homology"/>
<comment type="subcellular location">
    <subcellularLocation>
        <location evidence="1">Cytoplasm</location>
    </subcellularLocation>
</comment>
<comment type="similarity">
    <text evidence="2 9">Belongs to the WD repeat coronin family.</text>
</comment>
<evidence type="ECO:0000256" key="7">
    <source>
        <dbReference type="ARBA" id="ARBA00024838"/>
    </source>
</evidence>
<name>A0ABM1JV85_GEKJA</name>
<evidence type="ECO:0000256" key="6">
    <source>
        <dbReference type="ARBA" id="ARBA00023203"/>
    </source>
</evidence>
<dbReference type="SMART" id="SM01167">
    <property type="entry name" value="DUF1900"/>
    <property type="match status" value="2"/>
</dbReference>
<gene>
    <name evidence="13" type="primary">LOC107109289</name>
</gene>
<accession>A0ABM1JV85</accession>
<feature type="domain" description="DUF1899" evidence="11">
    <location>
        <begin position="13"/>
        <end position="69"/>
    </location>
</feature>
<feature type="region of interest" description="Disordered" evidence="10">
    <location>
        <begin position="1030"/>
        <end position="1051"/>
    </location>
</feature>
<comment type="function">
    <text evidence="7">F-actin regulator involved in anterograde Golgi to endosome transport: upon ubiquitination via 'Lys-33'-linked ubiquitin chains by the BCR(KLHL20) E3 ubiquitin ligase complex, interacts with EPS15 and localizes to the trans-Golgi network, where it promotes actin polymerization, thereby facilitating post-Golgi trafficking. May play a role in the maintenance of the Golgi apparatus morphology.</text>
</comment>
<feature type="domain" description="DUF1899" evidence="11">
    <location>
        <begin position="466"/>
        <end position="532"/>
    </location>
</feature>
<dbReference type="Gene3D" id="1.10.287.110">
    <property type="entry name" value="DnaJ domain"/>
    <property type="match status" value="1"/>
</dbReference>
<dbReference type="InterPro" id="IPR015943">
    <property type="entry name" value="WD40/YVTN_repeat-like_dom_sf"/>
</dbReference>
<feature type="repeat" description="WD" evidence="8">
    <location>
        <begin position="634"/>
        <end position="675"/>
    </location>
</feature>
<evidence type="ECO:0000256" key="4">
    <source>
        <dbReference type="ARBA" id="ARBA00022574"/>
    </source>
</evidence>
<keyword evidence="3" id="KW-0963">Cytoplasm</keyword>
<evidence type="ECO:0000256" key="5">
    <source>
        <dbReference type="ARBA" id="ARBA00022737"/>
    </source>
</evidence>
<evidence type="ECO:0000256" key="10">
    <source>
        <dbReference type="SAM" id="MobiDB-lite"/>
    </source>
</evidence>
<evidence type="ECO:0000259" key="11">
    <source>
        <dbReference type="SMART" id="SM01166"/>
    </source>
</evidence>
<dbReference type="PROSITE" id="PS00678">
    <property type="entry name" value="WD_REPEATS_1"/>
    <property type="match status" value="1"/>
</dbReference>
<dbReference type="InterPro" id="IPR001680">
    <property type="entry name" value="WD40_rpt"/>
</dbReference>
<dbReference type="RefSeq" id="XP_015265372.1">
    <property type="nucleotide sequence ID" value="XM_015409886.1"/>
</dbReference>
<protein>
    <recommendedName>
        <fullName evidence="9">Coronin</fullName>
    </recommendedName>
</protein>
<dbReference type="PANTHER" id="PTHR10856">
    <property type="entry name" value="CORONIN"/>
    <property type="match status" value="1"/>
</dbReference>
<dbReference type="InterPro" id="IPR036869">
    <property type="entry name" value="J_dom_sf"/>
</dbReference>
<dbReference type="Pfam" id="PF08953">
    <property type="entry name" value="DUF1899"/>
    <property type="match status" value="1"/>
</dbReference>
<feature type="repeat" description="WD" evidence="8">
    <location>
        <begin position="591"/>
        <end position="633"/>
    </location>
</feature>
<dbReference type="PROSITE" id="PS50082">
    <property type="entry name" value="WD_REPEATS_2"/>
    <property type="match status" value="4"/>
</dbReference>